<gene>
    <name evidence="1" type="ORF">DPMN_075237</name>
</gene>
<name>A0A9D4BLC8_DREPO</name>
<sequence>MNVDTAGHNFGPNSKEVEAAVTEVDAVVSELLDVIESIGDPHISLVLVSDHGMTSVDQTHKINISEAIDIRDVRKILDSGTQTLIWPQPGKTEQVRFCYLFKHHPHT</sequence>
<dbReference type="EMBL" id="JAIWYP010000015">
    <property type="protein sequence ID" value="KAH3700264.1"/>
    <property type="molecule type" value="Genomic_DNA"/>
</dbReference>
<dbReference type="PANTHER" id="PTHR10151:SF120">
    <property type="entry name" value="BIS(5'-ADENOSYL)-TRIPHOSPHATASE"/>
    <property type="match status" value="1"/>
</dbReference>
<dbReference type="SUPFAM" id="SSF53649">
    <property type="entry name" value="Alkaline phosphatase-like"/>
    <property type="match status" value="1"/>
</dbReference>
<protein>
    <submittedName>
        <fullName evidence="1">Uncharacterized protein</fullName>
    </submittedName>
</protein>
<comment type="caution">
    <text evidence="1">The sequence shown here is derived from an EMBL/GenBank/DDBJ whole genome shotgun (WGS) entry which is preliminary data.</text>
</comment>
<evidence type="ECO:0000313" key="2">
    <source>
        <dbReference type="Proteomes" id="UP000828390"/>
    </source>
</evidence>
<accession>A0A9D4BLC8</accession>
<dbReference type="AlphaFoldDB" id="A0A9D4BLC8"/>
<dbReference type="PANTHER" id="PTHR10151">
    <property type="entry name" value="ECTONUCLEOTIDE PYROPHOSPHATASE/PHOSPHODIESTERASE"/>
    <property type="match status" value="1"/>
</dbReference>
<dbReference type="Gene3D" id="3.40.720.10">
    <property type="entry name" value="Alkaline Phosphatase, subunit A"/>
    <property type="match status" value="1"/>
</dbReference>
<dbReference type="Pfam" id="PF01663">
    <property type="entry name" value="Phosphodiest"/>
    <property type="match status" value="1"/>
</dbReference>
<keyword evidence="2" id="KW-1185">Reference proteome</keyword>
<reference evidence="1" key="1">
    <citation type="journal article" date="2019" name="bioRxiv">
        <title>The Genome of the Zebra Mussel, Dreissena polymorpha: A Resource for Invasive Species Research.</title>
        <authorList>
            <person name="McCartney M.A."/>
            <person name="Auch B."/>
            <person name="Kono T."/>
            <person name="Mallez S."/>
            <person name="Zhang Y."/>
            <person name="Obille A."/>
            <person name="Becker A."/>
            <person name="Abrahante J.E."/>
            <person name="Garbe J."/>
            <person name="Badalamenti J.P."/>
            <person name="Herman A."/>
            <person name="Mangelson H."/>
            <person name="Liachko I."/>
            <person name="Sullivan S."/>
            <person name="Sone E.D."/>
            <person name="Koren S."/>
            <person name="Silverstein K.A.T."/>
            <person name="Beckman K.B."/>
            <person name="Gohl D.M."/>
        </authorList>
    </citation>
    <scope>NUCLEOTIDE SEQUENCE</scope>
    <source>
        <strain evidence="1">Duluth1</strain>
        <tissue evidence="1">Whole animal</tissue>
    </source>
</reference>
<dbReference type="Proteomes" id="UP000828390">
    <property type="component" value="Unassembled WGS sequence"/>
</dbReference>
<dbReference type="GO" id="GO:0016787">
    <property type="term" value="F:hydrolase activity"/>
    <property type="evidence" value="ECO:0007669"/>
    <property type="project" value="UniProtKB-ARBA"/>
</dbReference>
<evidence type="ECO:0000313" key="1">
    <source>
        <dbReference type="EMBL" id="KAH3700264.1"/>
    </source>
</evidence>
<dbReference type="InterPro" id="IPR017850">
    <property type="entry name" value="Alkaline_phosphatase_core_sf"/>
</dbReference>
<dbReference type="InterPro" id="IPR002591">
    <property type="entry name" value="Phosphodiest/P_Trfase"/>
</dbReference>
<reference evidence="1" key="2">
    <citation type="submission" date="2020-11" db="EMBL/GenBank/DDBJ databases">
        <authorList>
            <person name="McCartney M.A."/>
            <person name="Auch B."/>
            <person name="Kono T."/>
            <person name="Mallez S."/>
            <person name="Becker A."/>
            <person name="Gohl D.M."/>
            <person name="Silverstein K.A.T."/>
            <person name="Koren S."/>
            <person name="Bechman K.B."/>
            <person name="Herman A."/>
            <person name="Abrahante J.E."/>
            <person name="Garbe J."/>
        </authorList>
    </citation>
    <scope>NUCLEOTIDE SEQUENCE</scope>
    <source>
        <strain evidence="1">Duluth1</strain>
        <tissue evidence="1">Whole animal</tissue>
    </source>
</reference>
<organism evidence="1 2">
    <name type="scientific">Dreissena polymorpha</name>
    <name type="common">Zebra mussel</name>
    <name type="synonym">Mytilus polymorpha</name>
    <dbReference type="NCBI Taxonomy" id="45954"/>
    <lineage>
        <taxon>Eukaryota</taxon>
        <taxon>Metazoa</taxon>
        <taxon>Spiralia</taxon>
        <taxon>Lophotrochozoa</taxon>
        <taxon>Mollusca</taxon>
        <taxon>Bivalvia</taxon>
        <taxon>Autobranchia</taxon>
        <taxon>Heteroconchia</taxon>
        <taxon>Euheterodonta</taxon>
        <taxon>Imparidentia</taxon>
        <taxon>Neoheterodontei</taxon>
        <taxon>Myida</taxon>
        <taxon>Dreissenoidea</taxon>
        <taxon>Dreissenidae</taxon>
        <taxon>Dreissena</taxon>
    </lineage>
</organism>
<proteinExistence type="predicted"/>